<dbReference type="PANTHER" id="PTHR47245">
    <property type="entry name" value="PEPTIDYLPROLYL ISOMERASE"/>
    <property type="match status" value="1"/>
</dbReference>
<keyword evidence="1" id="KW-0175">Coiled coil</keyword>
<evidence type="ECO:0000256" key="2">
    <source>
        <dbReference type="SAM" id="MobiDB-lite"/>
    </source>
</evidence>
<keyword evidence="3" id="KW-0732">Signal</keyword>
<proteinExistence type="predicted"/>
<dbReference type="InterPro" id="IPR050245">
    <property type="entry name" value="PrsA_foldase"/>
</dbReference>
<dbReference type="PANTHER" id="PTHR47245:SF2">
    <property type="entry name" value="PEPTIDYL-PROLYL CIS-TRANS ISOMERASE HP_0175-RELATED"/>
    <property type="match status" value="1"/>
</dbReference>
<dbReference type="AlphaFoldDB" id="A0A917XY06"/>
<dbReference type="Proteomes" id="UP000624041">
    <property type="component" value="Unassembled WGS sequence"/>
</dbReference>
<evidence type="ECO:0000313" key="4">
    <source>
        <dbReference type="EMBL" id="GGN58928.1"/>
    </source>
</evidence>
<organism evidence="4 5">
    <name type="scientific">Oceanobacillus indicireducens</name>
    <dbReference type="NCBI Taxonomy" id="1004261"/>
    <lineage>
        <taxon>Bacteria</taxon>
        <taxon>Bacillati</taxon>
        <taxon>Bacillota</taxon>
        <taxon>Bacilli</taxon>
        <taxon>Bacillales</taxon>
        <taxon>Bacillaceae</taxon>
        <taxon>Oceanobacillus</taxon>
    </lineage>
</organism>
<dbReference type="SUPFAM" id="SSF109998">
    <property type="entry name" value="Triger factor/SurA peptide-binding domain-like"/>
    <property type="match status" value="1"/>
</dbReference>
<evidence type="ECO:0000256" key="1">
    <source>
        <dbReference type="SAM" id="Coils"/>
    </source>
</evidence>
<dbReference type="Gene3D" id="1.10.4030.10">
    <property type="entry name" value="Porin chaperone SurA, peptide-binding domain"/>
    <property type="match status" value="1"/>
</dbReference>
<dbReference type="PROSITE" id="PS51257">
    <property type="entry name" value="PROKAR_LIPOPROTEIN"/>
    <property type="match status" value="1"/>
</dbReference>
<feature type="chain" id="PRO_5039629503" description="Peptidylprolyl isomerase" evidence="3">
    <location>
        <begin position="22"/>
        <end position="237"/>
    </location>
</feature>
<evidence type="ECO:0000256" key="3">
    <source>
        <dbReference type="SAM" id="SignalP"/>
    </source>
</evidence>
<sequence>MKKKMLLIFTLVLTLMLAACGKDDADKADDPAAEKENEAQQQEEVEITEDEKVDADTVVVSINGDEVTGEQYNNIYRQLKTMYHMYGQDVSDLDTLKNETIDIITEQELIRQDALDSGIEVTEEDTQEEIDSIIETNGEEAIDTLLKEYDLSEEEFRTQLTNDLITIKYIEEEFEAEVTDKEVEEQYNLLKEESEEVGELEEVEDMIRQSLAEQKQSELLENRIAELKEEAEIEKHI</sequence>
<feature type="coiled-coil region" evidence="1">
    <location>
        <begin position="183"/>
        <end position="237"/>
    </location>
</feature>
<reference evidence="4" key="2">
    <citation type="submission" date="2020-09" db="EMBL/GenBank/DDBJ databases">
        <authorList>
            <person name="Sun Q."/>
            <person name="Ohkuma M."/>
        </authorList>
    </citation>
    <scope>NUCLEOTIDE SEQUENCE</scope>
    <source>
        <strain evidence="4">JCM 17251</strain>
    </source>
</reference>
<dbReference type="Pfam" id="PF13624">
    <property type="entry name" value="SurA_N_3"/>
    <property type="match status" value="1"/>
</dbReference>
<comment type="caution">
    <text evidence="4">The sequence shown here is derived from an EMBL/GenBank/DDBJ whole genome shotgun (WGS) entry which is preliminary data.</text>
</comment>
<dbReference type="RefSeq" id="WP_156856043.1">
    <property type="nucleotide sequence ID" value="NZ_BMOS01000013.1"/>
</dbReference>
<reference evidence="4" key="1">
    <citation type="journal article" date="2014" name="Int. J. Syst. Evol. Microbiol.">
        <title>Complete genome sequence of Corynebacterium casei LMG S-19264T (=DSM 44701T), isolated from a smear-ripened cheese.</title>
        <authorList>
            <consortium name="US DOE Joint Genome Institute (JGI-PGF)"/>
            <person name="Walter F."/>
            <person name="Albersmeier A."/>
            <person name="Kalinowski J."/>
            <person name="Ruckert C."/>
        </authorList>
    </citation>
    <scope>NUCLEOTIDE SEQUENCE</scope>
    <source>
        <strain evidence="4">JCM 17251</strain>
    </source>
</reference>
<dbReference type="EMBL" id="BMOS01000013">
    <property type="protein sequence ID" value="GGN58928.1"/>
    <property type="molecule type" value="Genomic_DNA"/>
</dbReference>
<feature type="signal peptide" evidence="3">
    <location>
        <begin position="1"/>
        <end position="21"/>
    </location>
</feature>
<protein>
    <recommendedName>
        <fullName evidence="6">Peptidylprolyl isomerase</fullName>
    </recommendedName>
</protein>
<feature type="compositionally biased region" description="Basic and acidic residues" evidence="2">
    <location>
        <begin position="24"/>
        <end position="38"/>
    </location>
</feature>
<accession>A0A917XY06</accession>
<dbReference type="InterPro" id="IPR027304">
    <property type="entry name" value="Trigger_fact/SurA_dom_sf"/>
</dbReference>
<name>A0A917XY06_9BACI</name>
<feature type="compositionally biased region" description="Acidic residues" evidence="2">
    <location>
        <begin position="41"/>
        <end position="52"/>
    </location>
</feature>
<gene>
    <name evidence="4" type="ORF">GCM10007971_21530</name>
</gene>
<feature type="region of interest" description="Disordered" evidence="2">
    <location>
        <begin position="24"/>
        <end position="52"/>
    </location>
</feature>
<evidence type="ECO:0008006" key="6">
    <source>
        <dbReference type="Google" id="ProtNLM"/>
    </source>
</evidence>
<evidence type="ECO:0000313" key="5">
    <source>
        <dbReference type="Proteomes" id="UP000624041"/>
    </source>
</evidence>
<keyword evidence="5" id="KW-1185">Reference proteome</keyword>